<organism evidence="1 2">
    <name type="scientific">Streptomyces stramineus</name>
    <dbReference type="NCBI Taxonomy" id="173861"/>
    <lineage>
        <taxon>Bacteria</taxon>
        <taxon>Bacillati</taxon>
        <taxon>Actinomycetota</taxon>
        <taxon>Actinomycetes</taxon>
        <taxon>Kitasatosporales</taxon>
        <taxon>Streptomycetaceae</taxon>
        <taxon>Streptomyces</taxon>
    </lineage>
</organism>
<proteinExistence type="predicted"/>
<dbReference type="Gene3D" id="3.10.450.50">
    <property type="match status" value="1"/>
</dbReference>
<evidence type="ECO:0000313" key="1">
    <source>
        <dbReference type="EMBL" id="GAA0472622.1"/>
    </source>
</evidence>
<dbReference type="InterPro" id="IPR009959">
    <property type="entry name" value="Cyclase_SnoaL-like"/>
</dbReference>
<reference evidence="1 2" key="1">
    <citation type="journal article" date="2019" name="Int. J. Syst. Evol. Microbiol.">
        <title>The Global Catalogue of Microorganisms (GCM) 10K type strain sequencing project: providing services to taxonomists for standard genome sequencing and annotation.</title>
        <authorList>
            <consortium name="The Broad Institute Genomics Platform"/>
            <consortium name="The Broad Institute Genome Sequencing Center for Infectious Disease"/>
            <person name="Wu L."/>
            <person name="Ma J."/>
        </authorList>
    </citation>
    <scope>NUCLEOTIDE SEQUENCE [LARGE SCALE GENOMIC DNA]</scope>
    <source>
        <strain evidence="1 2">JCM 10649</strain>
    </source>
</reference>
<evidence type="ECO:0008006" key="3">
    <source>
        <dbReference type="Google" id="ProtNLM"/>
    </source>
</evidence>
<comment type="caution">
    <text evidence="1">The sequence shown here is derived from an EMBL/GenBank/DDBJ whole genome shotgun (WGS) entry which is preliminary data.</text>
</comment>
<dbReference type="RefSeq" id="WP_344092232.1">
    <property type="nucleotide sequence ID" value="NZ_BAAAHB010000042.1"/>
</dbReference>
<dbReference type="InterPro" id="IPR032710">
    <property type="entry name" value="NTF2-like_dom_sf"/>
</dbReference>
<dbReference type="PANTHER" id="PTHR38436">
    <property type="entry name" value="POLYKETIDE CYCLASE SNOAL-LIKE DOMAIN"/>
    <property type="match status" value="1"/>
</dbReference>
<sequence length="232" mass="26592">MAFLQLVDCKTRRYEDMDRLMDSWLELTEGKRTATHSIVGRDRADGDHYVEIIEFPSYEAAMKNSGLPETNRVFEEMVALCDGTPTFTDLDVVRDEQLHKAAARRFFEEIAPGGDLRLVDELFAADYRDHDISKEAEATVGSEVIKADVAGWRKAFDFGFTLQSQLAEGDQVATRWTWRAVHHGDFMGIAPTGREVVMTGVTIFRFHAGRIQEGWWFYDLMRLMRQVEAVEE</sequence>
<gene>
    <name evidence="1" type="ORF">GCM10009544_38280</name>
</gene>
<dbReference type="Proteomes" id="UP001499895">
    <property type="component" value="Unassembled WGS sequence"/>
</dbReference>
<name>A0ABN1ABX6_9ACTN</name>
<protein>
    <recommendedName>
        <fullName evidence="3">SnoaL-like polyketide cyclase</fullName>
    </recommendedName>
</protein>
<dbReference type="Pfam" id="PF07366">
    <property type="entry name" value="SnoaL"/>
    <property type="match status" value="1"/>
</dbReference>
<dbReference type="SUPFAM" id="SSF54427">
    <property type="entry name" value="NTF2-like"/>
    <property type="match status" value="1"/>
</dbReference>
<evidence type="ECO:0000313" key="2">
    <source>
        <dbReference type="Proteomes" id="UP001499895"/>
    </source>
</evidence>
<dbReference type="PANTHER" id="PTHR38436:SF1">
    <property type="entry name" value="ESTER CYCLASE"/>
    <property type="match status" value="1"/>
</dbReference>
<dbReference type="EMBL" id="BAAAHB010000042">
    <property type="protein sequence ID" value="GAA0472622.1"/>
    <property type="molecule type" value="Genomic_DNA"/>
</dbReference>
<accession>A0ABN1ABX6</accession>
<keyword evidence="2" id="KW-1185">Reference proteome</keyword>